<proteinExistence type="predicted"/>
<feature type="compositionally biased region" description="Low complexity" evidence="1">
    <location>
        <begin position="162"/>
        <end position="182"/>
    </location>
</feature>
<comment type="caution">
    <text evidence="2">The sequence shown here is derived from an EMBL/GenBank/DDBJ whole genome shotgun (WGS) entry which is preliminary data.</text>
</comment>
<dbReference type="Proteomes" id="UP001501009">
    <property type="component" value="Unassembled WGS sequence"/>
</dbReference>
<evidence type="ECO:0000313" key="2">
    <source>
        <dbReference type="EMBL" id="GAA3829515.1"/>
    </source>
</evidence>
<feature type="compositionally biased region" description="Gly residues" evidence="1">
    <location>
        <begin position="211"/>
        <end position="222"/>
    </location>
</feature>
<gene>
    <name evidence="2" type="ORF">GCM10022403_073440</name>
</gene>
<feature type="compositionally biased region" description="Low complexity" evidence="1">
    <location>
        <begin position="76"/>
        <end position="85"/>
    </location>
</feature>
<name>A0ABP7IYI9_9ACTN</name>
<protein>
    <recommendedName>
        <fullName evidence="4">CAP domain-containing protein</fullName>
    </recommendedName>
</protein>
<dbReference type="EMBL" id="BAABDE010000029">
    <property type="protein sequence ID" value="GAA3829515.1"/>
    <property type="molecule type" value="Genomic_DNA"/>
</dbReference>
<evidence type="ECO:0000256" key="1">
    <source>
        <dbReference type="SAM" id="MobiDB-lite"/>
    </source>
</evidence>
<reference evidence="3" key="1">
    <citation type="journal article" date="2019" name="Int. J. Syst. Evol. Microbiol.">
        <title>The Global Catalogue of Microorganisms (GCM) 10K type strain sequencing project: providing services to taxonomists for standard genome sequencing and annotation.</title>
        <authorList>
            <consortium name="The Broad Institute Genomics Platform"/>
            <consortium name="The Broad Institute Genome Sequencing Center for Infectious Disease"/>
            <person name="Wu L."/>
            <person name="Ma J."/>
        </authorList>
    </citation>
    <scope>NUCLEOTIDE SEQUENCE [LARGE SCALE GENOMIC DNA]</scope>
    <source>
        <strain evidence="3">JCM 17138</strain>
    </source>
</reference>
<sequence>MSRPSEYENGTNGAAQGPPNVYHPRPESAPSYEEYADPAVAHGWLNAYDETREMPPVVDGPSRRKHRRSAGRGAVGRRSSGGPSRLVAQFPAPLKGAAVVGGVVVALIAGFSFAGSSSHPAGGAQGKEDSTAPAAADTAGSTAAESSGGAVAVPSSGGGADSSGTASPSPSPSASISRTPSGGATREPSTGASAPAPSRSVSGPGNSGSKPGHGQGGTKGPK</sequence>
<feature type="compositionally biased region" description="Polar residues" evidence="1">
    <location>
        <begin position="199"/>
        <end position="209"/>
    </location>
</feature>
<evidence type="ECO:0008006" key="4">
    <source>
        <dbReference type="Google" id="ProtNLM"/>
    </source>
</evidence>
<evidence type="ECO:0000313" key="3">
    <source>
        <dbReference type="Proteomes" id="UP001501009"/>
    </source>
</evidence>
<keyword evidence="3" id="KW-1185">Reference proteome</keyword>
<accession>A0ABP7IYI9</accession>
<organism evidence="2 3">
    <name type="scientific">Streptomyces coacervatus</name>
    <dbReference type="NCBI Taxonomy" id="647381"/>
    <lineage>
        <taxon>Bacteria</taxon>
        <taxon>Bacillati</taxon>
        <taxon>Actinomycetota</taxon>
        <taxon>Actinomycetes</taxon>
        <taxon>Kitasatosporales</taxon>
        <taxon>Streptomycetaceae</taxon>
        <taxon>Streptomyces</taxon>
    </lineage>
</organism>
<feature type="region of interest" description="Disordered" evidence="1">
    <location>
        <begin position="115"/>
        <end position="222"/>
    </location>
</feature>
<feature type="region of interest" description="Disordered" evidence="1">
    <location>
        <begin position="1"/>
        <end position="34"/>
    </location>
</feature>
<feature type="compositionally biased region" description="Low complexity" evidence="1">
    <location>
        <begin position="131"/>
        <end position="155"/>
    </location>
</feature>
<feature type="region of interest" description="Disordered" evidence="1">
    <location>
        <begin position="52"/>
        <end position="86"/>
    </location>
</feature>